<evidence type="ECO:0008006" key="13">
    <source>
        <dbReference type="Google" id="ProtNLM"/>
    </source>
</evidence>
<dbReference type="GO" id="GO:0005886">
    <property type="term" value="C:plasma membrane"/>
    <property type="evidence" value="ECO:0007669"/>
    <property type="project" value="UniProtKB-SubCell"/>
</dbReference>
<keyword evidence="3" id="KW-1003">Cell membrane</keyword>
<dbReference type="InterPro" id="IPR008276">
    <property type="entry name" value="C_nuclsd_transpt"/>
</dbReference>
<feature type="transmembrane region" description="Helical" evidence="7">
    <location>
        <begin position="218"/>
        <end position="236"/>
    </location>
</feature>
<dbReference type="GO" id="GO:0015293">
    <property type="term" value="F:symporter activity"/>
    <property type="evidence" value="ECO:0007669"/>
    <property type="project" value="TreeGrafter"/>
</dbReference>
<keyword evidence="12" id="KW-1185">Reference proteome</keyword>
<dbReference type="Pfam" id="PF01773">
    <property type="entry name" value="Nucleos_tra2_N"/>
    <property type="match status" value="1"/>
</dbReference>
<feature type="transmembrane region" description="Helical" evidence="7">
    <location>
        <begin position="243"/>
        <end position="264"/>
    </location>
</feature>
<feature type="transmembrane region" description="Helical" evidence="7">
    <location>
        <begin position="505"/>
        <end position="525"/>
    </location>
</feature>
<evidence type="ECO:0000313" key="11">
    <source>
        <dbReference type="EMBL" id="ODV89952.1"/>
    </source>
</evidence>
<organism evidence="11 12">
    <name type="scientific">Tortispora caseinolytica NRRL Y-17796</name>
    <dbReference type="NCBI Taxonomy" id="767744"/>
    <lineage>
        <taxon>Eukaryota</taxon>
        <taxon>Fungi</taxon>
        <taxon>Dikarya</taxon>
        <taxon>Ascomycota</taxon>
        <taxon>Saccharomycotina</taxon>
        <taxon>Trigonopsidomycetes</taxon>
        <taxon>Trigonopsidales</taxon>
        <taxon>Trigonopsidaceae</taxon>
        <taxon>Tortispora</taxon>
    </lineage>
</organism>
<evidence type="ECO:0000256" key="5">
    <source>
        <dbReference type="ARBA" id="ARBA00022989"/>
    </source>
</evidence>
<evidence type="ECO:0000256" key="4">
    <source>
        <dbReference type="ARBA" id="ARBA00022692"/>
    </source>
</evidence>
<feature type="domain" description="Nucleoside transporter/FeoB GTPase Gate" evidence="10">
    <location>
        <begin position="306"/>
        <end position="404"/>
    </location>
</feature>
<comment type="subcellular location">
    <subcellularLocation>
        <location evidence="1">Cell membrane</location>
        <topology evidence="1">Multi-pass membrane protein</topology>
    </subcellularLocation>
</comment>
<feature type="domain" description="Concentrative nucleoside transporter N-terminal" evidence="8">
    <location>
        <begin position="225"/>
        <end position="296"/>
    </location>
</feature>
<dbReference type="PANTHER" id="PTHR10590">
    <property type="entry name" value="SODIUM/NUCLEOSIDE COTRANSPORTER"/>
    <property type="match status" value="1"/>
</dbReference>
<keyword evidence="4 7" id="KW-0812">Transmembrane</keyword>
<comment type="similarity">
    <text evidence="2">Belongs to the concentrative nucleoside transporter (CNT) (TC 2.A.41) family.</text>
</comment>
<evidence type="ECO:0000259" key="9">
    <source>
        <dbReference type="Pfam" id="PF07662"/>
    </source>
</evidence>
<dbReference type="InterPro" id="IPR002668">
    <property type="entry name" value="CNT_N_dom"/>
</dbReference>
<feature type="transmembrane region" description="Helical" evidence="7">
    <location>
        <begin position="468"/>
        <end position="493"/>
    </location>
</feature>
<feature type="transmembrane region" description="Helical" evidence="7">
    <location>
        <begin position="304"/>
        <end position="326"/>
    </location>
</feature>
<dbReference type="Proteomes" id="UP000095023">
    <property type="component" value="Unassembled WGS sequence"/>
</dbReference>
<gene>
    <name evidence="11" type="ORF">CANCADRAFT_31062</name>
</gene>
<dbReference type="Pfam" id="PF07670">
    <property type="entry name" value="Gate"/>
    <property type="match status" value="1"/>
</dbReference>
<name>A0A1E4TDV3_9ASCO</name>
<feature type="transmembrane region" description="Helical" evidence="7">
    <location>
        <begin position="146"/>
        <end position="168"/>
    </location>
</feature>
<evidence type="ECO:0000259" key="8">
    <source>
        <dbReference type="Pfam" id="PF01773"/>
    </source>
</evidence>
<dbReference type="GO" id="GO:0005337">
    <property type="term" value="F:nucleoside transmembrane transporter activity"/>
    <property type="evidence" value="ECO:0007669"/>
    <property type="project" value="InterPro"/>
</dbReference>
<evidence type="ECO:0000256" key="6">
    <source>
        <dbReference type="ARBA" id="ARBA00023136"/>
    </source>
</evidence>
<dbReference type="OrthoDB" id="6075923at2759"/>
<keyword evidence="6 7" id="KW-0472">Membrane</keyword>
<dbReference type="InterPro" id="IPR011657">
    <property type="entry name" value="CNT_C_dom"/>
</dbReference>
<dbReference type="InterPro" id="IPR011642">
    <property type="entry name" value="Gate_dom"/>
</dbReference>
<evidence type="ECO:0000313" key="12">
    <source>
        <dbReference type="Proteomes" id="UP000095023"/>
    </source>
</evidence>
<accession>A0A1E4TDV3</accession>
<evidence type="ECO:0000256" key="2">
    <source>
        <dbReference type="ARBA" id="ARBA00009033"/>
    </source>
</evidence>
<evidence type="ECO:0000259" key="10">
    <source>
        <dbReference type="Pfam" id="PF07670"/>
    </source>
</evidence>
<feature type="domain" description="Concentrative nucleoside transporter C-terminal" evidence="9">
    <location>
        <begin position="410"/>
        <end position="617"/>
    </location>
</feature>
<evidence type="ECO:0000256" key="7">
    <source>
        <dbReference type="SAM" id="Phobius"/>
    </source>
</evidence>
<keyword evidence="5 7" id="KW-1133">Transmembrane helix</keyword>
<dbReference type="EMBL" id="KV453842">
    <property type="protein sequence ID" value="ODV89952.1"/>
    <property type="molecule type" value="Genomic_DNA"/>
</dbReference>
<sequence>MPTPLKRNPDPVLEASHEHRHEHLHHGAHSDNVDIVYAHDDHIERPVSPLDEASAQRRSFVEEHTYPVDMKHNDSADLEKGMHITSSNELSVREADMSSKKSKWKLRTLFIKYRLYVHIFVWAFFTAWWISIVAQDKWRHEWLVPTLIYICIFIRMVTFHVKASYVLYFPRIIWNWYLENIHTRIPEVLRLPLGGLITVAVILIGTFCTPATPQSTHADRAISFFGCVVAIFGLFITSRNWRIIKWQTVIVGMLLQYLIALFVLRTKAGYDIFNFISTMARYLLGFAEEGVAFVTNEETASLSMFFFSVLPAIMFFIAFVQMLYYWGFIQWIVVKFAYAFFWAMKVSGAEAVVAAASPFIGQGESAILIRPFIPHLTRAEIHQIMCSGFATIAGSVLVAYIGMGINPQALISSCVMSIPASLATSKLRYPETEETLTAGRIVVPDDEEDQAVNAFHAFSNGAWMGLKIAGAIIANMVCIIAIVALIDALLGYFGHFWNINNPPLSLAMILGYILYPVAFLLGAPFDELYPIAKLLATKFIQNEFVAYAQLMTMELSPRGTLLATYALCGFANLGSVGNQIGVLSQIAPDRSGDIATVAFSALITGYISTLTSAAVAGMTMADVSHFSASAS</sequence>
<evidence type="ECO:0000256" key="3">
    <source>
        <dbReference type="ARBA" id="ARBA00022475"/>
    </source>
</evidence>
<protein>
    <recommendedName>
        <fullName evidence="13">Concentrative nucleoside transporter C-terminal domain-containing protein</fullName>
    </recommendedName>
</protein>
<reference evidence="12" key="1">
    <citation type="submission" date="2016-02" db="EMBL/GenBank/DDBJ databases">
        <title>Comparative genomics of biotechnologically important yeasts.</title>
        <authorList>
            <consortium name="DOE Joint Genome Institute"/>
            <person name="Riley R."/>
            <person name="Haridas S."/>
            <person name="Wolfe K.H."/>
            <person name="Lopes M.R."/>
            <person name="Hittinger C.T."/>
            <person name="Goker M."/>
            <person name="Salamov A."/>
            <person name="Wisecaver J."/>
            <person name="Long T.M."/>
            <person name="Aerts A.L."/>
            <person name="Barry K."/>
            <person name="Choi C."/>
            <person name="Clum A."/>
            <person name="Coughlan A.Y."/>
            <person name="Deshpande S."/>
            <person name="Douglass A.P."/>
            <person name="Hanson S.J."/>
            <person name="Klenk H.-P."/>
            <person name="Labutti K."/>
            <person name="Lapidus A."/>
            <person name="Lindquist E."/>
            <person name="Lipzen A."/>
            <person name="Meier-Kolthoff J.P."/>
            <person name="Ohm R.A."/>
            <person name="Otillar R.P."/>
            <person name="Pangilinan J."/>
            <person name="Peng Y."/>
            <person name="Rokas A."/>
            <person name="Rosa C.A."/>
            <person name="Scheuner C."/>
            <person name="Sibirny A.A."/>
            <person name="Slot J.C."/>
            <person name="Stielow J.B."/>
            <person name="Sun H."/>
            <person name="Kurtzman C.P."/>
            <person name="Blackwell M."/>
            <person name="Jeffries T.W."/>
            <person name="Grigoriev I.V."/>
        </authorList>
    </citation>
    <scope>NUCLEOTIDE SEQUENCE [LARGE SCALE GENOMIC DNA]</scope>
    <source>
        <strain evidence="12">NRRL Y-17796</strain>
    </source>
</reference>
<dbReference type="PANTHER" id="PTHR10590:SF4">
    <property type="entry name" value="SOLUTE CARRIER FAMILY 28 MEMBER 3"/>
    <property type="match status" value="1"/>
</dbReference>
<feature type="transmembrane region" description="Helical" evidence="7">
    <location>
        <begin position="115"/>
        <end position="134"/>
    </location>
</feature>
<dbReference type="AlphaFoldDB" id="A0A1E4TDV3"/>
<proteinExistence type="inferred from homology"/>
<feature type="transmembrane region" description="Helical" evidence="7">
    <location>
        <begin position="381"/>
        <end position="403"/>
    </location>
</feature>
<dbReference type="Pfam" id="PF07662">
    <property type="entry name" value="Nucleos_tra2_C"/>
    <property type="match status" value="1"/>
</dbReference>
<feature type="transmembrane region" description="Helical" evidence="7">
    <location>
        <begin position="189"/>
        <end position="212"/>
    </location>
</feature>
<evidence type="ECO:0000256" key="1">
    <source>
        <dbReference type="ARBA" id="ARBA00004651"/>
    </source>
</evidence>